<sequence length="263" mass="29139">MSCLERVEISDFSTVDPLDPEVLPALFAGARRLRVLVLGALQGSNIPASYRLESGTLEELDVEFYRPTFVGALIASMHLPGLRTLTVRHVYSHLPYLLANIPLLSSVDSFTAYGAIGDYGSLDNLFRSMPVLRHLDLSNSTAEAFRWYCLRVFRSAKLRVPDCSSHLRSLAVGRVSVRMVLRYLECLAGSPTYSLGITQLRMESPPADRPATTDLEMVRAIVKDFSLTKKYFYPRDSDSGFVGTTTHLLTGATVHSLFTSLAQ</sequence>
<dbReference type="InterPro" id="IPR032675">
    <property type="entry name" value="LRR_dom_sf"/>
</dbReference>
<name>A0AAD7IU08_9AGAR</name>
<dbReference type="EMBL" id="JARKIB010000070">
    <property type="protein sequence ID" value="KAJ7749110.1"/>
    <property type="molecule type" value="Genomic_DNA"/>
</dbReference>
<gene>
    <name evidence="1" type="ORF">B0H16DRAFT_1461285</name>
</gene>
<keyword evidence="2" id="KW-1185">Reference proteome</keyword>
<dbReference type="SUPFAM" id="SSF52047">
    <property type="entry name" value="RNI-like"/>
    <property type="match status" value="1"/>
</dbReference>
<evidence type="ECO:0000313" key="2">
    <source>
        <dbReference type="Proteomes" id="UP001215598"/>
    </source>
</evidence>
<reference evidence="1" key="1">
    <citation type="submission" date="2023-03" db="EMBL/GenBank/DDBJ databases">
        <title>Massive genome expansion in bonnet fungi (Mycena s.s.) driven by repeated elements and novel gene families across ecological guilds.</title>
        <authorList>
            <consortium name="Lawrence Berkeley National Laboratory"/>
            <person name="Harder C.B."/>
            <person name="Miyauchi S."/>
            <person name="Viragh M."/>
            <person name="Kuo A."/>
            <person name="Thoen E."/>
            <person name="Andreopoulos B."/>
            <person name="Lu D."/>
            <person name="Skrede I."/>
            <person name="Drula E."/>
            <person name="Henrissat B."/>
            <person name="Morin E."/>
            <person name="Kohler A."/>
            <person name="Barry K."/>
            <person name="LaButti K."/>
            <person name="Morin E."/>
            <person name="Salamov A."/>
            <person name="Lipzen A."/>
            <person name="Mereny Z."/>
            <person name="Hegedus B."/>
            <person name="Baldrian P."/>
            <person name="Stursova M."/>
            <person name="Weitz H."/>
            <person name="Taylor A."/>
            <person name="Grigoriev I.V."/>
            <person name="Nagy L.G."/>
            <person name="Martin F."/>
            <person name="Kauserud H."/>
        </authorList>
    </citation>
    <scope>NUCLEOTIDE SEQUENCE</scope>
    <source>
        <strain evidence="1">CBHHK182m</strain>
    </source>
</reference>
<accession>A0AAD7IU08</accession>
<dbReference type="Gene3D" id="3.80.10.10">
    <property type="entry name" value="Ribonuclease Inhibitor"/>
    <property type="match status" value="1"/>
</dbReference>
<organism evidence="1 2">
    <name type="scientific">Mycena metata</name>
    <dbReference type="NCBI Taxonomy" id="1033252"/>
    <lineage>
        <taxon>Eukaryota</taxon>
        <taxon>Fungi</taxon>
        <taxon>Dikarya</taxon>
        <taxon>Basidiomycota</taxon>
        <taxon>Agaricomycotina</taxon>
        <taxon>Agaricomycetes</taxon>
        <taxon>Agaricomycetidae</taxon>
        <taxon>Agaricales</taxon>
        <taxon>Marasmiineae</taxon>
        <taxon>Mycenaceae</taxon>
        <taxon>Mycena</taxon>
    </lineage>
</organism>
<comment type="caution">
    <text evidence="1">The sequence shown here is derived from an EMBL/GenBank/DDBJ whole genome shotgun (WGS) entry which is preliminary data.</text>
</comment>
<dbReference type="AlphaFoldDB" id="A0AAD7IU08"/>
<protein>
    <submittedName>
        <fullName evidence="1">Uncharacterized protein</fullName>
    </submittedName>
</protein>
<dbReference type="Proteomes" id="UP001215598">
    <property type="component" value="Unassembled WGS sequence"/>
</dbReference>
<proteinExistence type="predicted"/>
<evidence type="ECO:0000313" key="1">
    <source>
        <dbReference type="EMBL" id="KAJ7749110.1"/>
    </source>
</evidence>